<protein>
    <submittedName>
        <fullName evidence="2">Uncharacterized protein</fullName>
    </submittedName>
</protein>
<evidence type="ECO:0000256" key="1">
    <source>
        <dbReference type="SAM" id="MobiDB-lite"/>
    </source>
</evidence>
<sequence length="264" mass="28890">MLVARQYASDQDRWSSKFDPLSGKSNYSRMSNYNGSPSLQSSWSGHISTVTNTENDLYGPTGEPATRGSIHDVTTSRMQNANQFGALPQITIAEPTRSVGTAAEAQGITALGVSQPRADMQDLRRPERDMHGLTVDVQSSNESSARRHPTTMPSTFAPHGTPGTHAPPMASSSRRDDESEMARAKEDGDAGEDDDDDMLDVEGEVSGRPMTAAERTAARRKMKRFRSVHRTSLSAFLPLDIDIYQVDAPANTFPHERVRKTTPP</sequence>
<comment type="caution">
    <text evidence="2">The sequence shown here is derived from an EMBL/GenBank/DDBJ whole genome shotgun (WGS) entry which is preliminary data.</text>
</comment>
<accession>A0A9P9BV37</accession>
<dbReference type="EMBL" id="JAGTJQ010000004">
    <property type="protein sequence ID" value="KAH7032922.1"/>
    <property type="molecule type" value="Genomic_DNA"/>
</dbReference>
<reference evidence="2" key="1">
    <citation type="journal article" date="2021" name="Nat. Commun.">
        <title>Genetic determinants of endophytism in the Arabidopsis root mycobiome.</title>
        <authorList>
            <person name="Mesny F."/>
            <person name="Miyauchi S."/>
            <person name="Thiergart T."/>
            <person name="Pickel B."/>
            <person name="Atanasova L."/>
            <person name="Karlsson M."/>
            <person name="Huettel B."/>
            <person name="Barry K.W."/>
            <person name="Haridas S."/>
            <person name="Chen C."/>
            <person name="Bauer D."/>
            <person name="Andreopoulos W."/>
            <person name="Pangilinan J."/>
            <person name="LaButti K."/>
            <person name="Riley R."/>
            <person name="Lipzen A."/>
            <person name="Clum A."/>
            <person name="Drula E."/>
            <person name="Henrissat B."/>
            <person name="Kohler A."/>
            <person name="Grigoriev I.V."/>
            <person name="Martin F.M."/>
            <person name="Hacquard S."/>
        </authorList>
    </citation>
    <scope>NUCLEOTIDE SEQUENCE</scope>
    <source>
        <strain evidence="2">MPI-CAGE-CH-0230</strain>
    </source>
</reference>
<feature type="compositionally biased region" description="Acidic residues" evidence="1">
    <location>
        <begin position="189"/>
        <end position="203"/>
    </location>
</feature>
<keyword evidence="3" id="KW-1185">Reference proteome</keyword>
<dbReference type="Proteomes" id="UP000756346">
    <property type="component" value="Unassembled WGS sequence"/>
</dbReference>
<organism evidence="2 3">
    <name type="scientific">Microdochium trichocladiopsis</name>
    <dbReference type="NCBI Taxonomy" id="1682393"/>
    <lineage>
        <taxon>Eukaryota</taxon>
        <taxon>Fungi</taxon>
        <taxon>Dikarya</taxon>
        <taxon>Ascomycota</taxon>
        <taxon>Pezizomycotina</taxon>
        <taxon>Sordariomycetes</taxon>
        <taxon>Xylariomycetidae</taxon>
        <taxon>Xylariales</taxon>
        <taxon>Microdochiaceae</taxon>
        <taxon>Microdochium</taxon>
    </lineage>
</organism>
<name>A0A9P9BV37_9PEZI</name>
<dbReference type="RefSeq" id="XP_046013754.1">
    <property type="nucleotide sequence ID" value="XM_046147741.1"/>
</dbReference>
<proteinExistence type="predicted"/>
<evidence type="ECO:0000313" key="3">
    <source>
        <dbReference type="Proteomes" id="UP000756346"/>
    </source>
</evidence>
<feature type="region of interest" description="Disordered" evidence="1">
    <location>
        <begin position="126"/>
        <end position="215"/>
    </location>
</feature>
<dbReference type="OrthoDB" id="6159439at2759"/>
<gene>
    <name evidence="2" type="ORF">B0I36DRAFT_102395</name>
</gene>
<dbReference type="GeneID" id="70177287"/>
<feature type="compositionally biased region" description="Polar residues" evidence="1">
    <location>
        <begin position="23"/>
        <end position="41"/>
    </location>
</feature>
<evidence type="ECO:0000313" key="2">
    <source>
        <dbReference type="EMBL" id="KAH7032922.1"/>
    </source>
</evidence>
<feature type="compositionally biased region" description="Basic and acidic residues" evidence="1">
    <location>
        <begin position="173"/>
        <end position="188"/>
    </location>
</feature>
<dbReference type="AlphaFoldDB" id="A0A9P9BV37"/>
<feature type="region of interest" description="Disordered" evidence="1">
    <location>
        <begin position="1"/>
        <end position="41"/>
    </location>
</feature>